<keyword evidence="3" id="KW-1185">Reference proteome</keyword>
<evidence type="ECO:0000256" key="1">
    <source>
        <dbReference type="SAM" id="SignalP"/>
    </source>
</evidence>
<dbReference type="InterPro" id="IPR023614">
    <property type="entry name" value="Porin_dom_sf"/>
</dbReference>
<feature type="chain" id="PRO_5002843168" description="Outer membrane porin" evidence="1">
    <location>
        <begin position="22"/>
        <end position="448"/>
    </location>
</feature>
<dbReference type="EMBL" id="AFRZ01000001">
    <property type="protein sequence ID" value="EHP28717.1"/>
    <property type="molecule type" value="Genomic_DNA"/>
</dbReference>
<evidence type="ECO:0008006" key="4">
    <source>
        <dbReference type="Google" id="ProtNLM"/>
    </source>
</evidence>
<feature type="signal peptide" evidence="1">
    <location>
        <begin position="1"/>
        <end position="21"/>
    </location>
</feature>
<dbReference type="HOGENOM" id="CLU_608228_0_0_7"/>
<dbReference type="RefSeq" id="WP_008338256.1">
    <property type="nucleotide sequence ID" value="NZ_AFRZ01000001.1"/>
</dbReference>
<dbReference type="Proteomes" id="UP000006431">
    <property type="component" value="Unassembled WGS sequence"/>
</dbReference>
<organism evidence="2 3">
    <name type="scientific">Sulfurimonas gotlandica (strain DSM 19862 / JCM 16533 / GD1)</name>
    <dbReference type="NCBI Taxonomy" id="929558"/>
    <lineage>
        <taxon>Bacteria</taxon>
        <taxon>Pseudomonadati</taxon>
        <taxon>Campylobacterota</taxon>
        <taxon>Epsilonproteobacteria</taxon>
        <taxon>Campylobacterales</taxon>
        <taxon>Sulfurimonadaceae</taxon>
        <taxon>Sulfurimonas</taxon>
    </lineage>
</organism>
<protein>
    <recommendedName>
        <fullName evidence="4">Outer membrane porin</fullName>
    </recommendedName>
</protein>
<dbReference type="Gene3D" id="2.40.160.10">
    <property type="entry name" value="Porin"/>
    <property type="match status" value="1"/>
</dbReference>
<accession>H1FSY1</accession>
<sequence length="448" mass="50159">MKTLRFLFVILFVMFSDLANAEDTPKIDTKYGEVSGLIRFFYVFDASYIKSGRAKDYSIDGSAIGGHIRYTSPTYSNFGASTALYYAQDTGLNDFDDPNTIGAAGRFFTKDYSAKGVLGELNFFYKDKEHHAIVGRQKISSPITNSIYTYMPNMFEALYYSNKSFNANEFIVLHIDKMAYGTRAPVEFGLIGETTRTAGATQNAIDIRGKFLPIEQQILADDTSKTNGITGIALINTSLANTTLRMWDFYAYDIINMFYLDAEYKNKYNNVNYTFSAQYLNVRSVGKDLASAWLDANSADLFGLKVGINYKNISAYIAYNHSGNAKILNPWGGDPAYTSSFFSRNAYRANVDAYKLGANFAFTKNFKIIASHADYGRSTTDGTFSPAKPVEAPAQPRGDAMESSLLFSYNPIQSINILSGAIYKTSEYFYENKQVELLDLDLVITYRF</sequence>
<name>B6BLQ7_SULGG</name>
<evidence type="ECO:0000313" key="2">
    <source>
        <dbReference type="EMBL" id="EHP28717.1"/>
    </source>
</evidence>
<evidence type="ECO:0000313" key="3">
    <source>
        <dbReference type="Proteomes" id="UP000006431"/>
    </source>
</evidence>
<keyword evidence="1" id="KW-0732">Signal</keyword>
<reference evidence="2 3" key="1">
    <citation type="journal article" date="2012" name="Proc. Natl. Acad. Sci. U.S.A.">
        <title>Genome and physiology of a model Epsilonproteobacterium responsible for sulfide detoxification in marine oxygen depletion zones.</title>
        <authorList>
            <person name="Grote J."/>
            <person name="Schott T."/>
            <person name="Bruckner C.G."/>
            <person name="Glockner F.O."/>
            <person name="Jost G."/>
            <person name="Teeling H."/>
            <person name="Labrenz M."/>
            <person name="Jurgens K."/>
        </authorList>
    </citation>
    <scope>NUCLEOTIDE SEQUENCE [LARGE SCALE GENOMIC DNA]</scope>
    <source>
        <strain evidence="2 3">GD1</strain>
    </source>
</reference>
<gene>
    <name evidence="2" type="ORF">SMGD1_0190</name>
</gene>
<dbReference type="AlphaFoldDB" id="B6BLQ7"/>
<dbReference type="STRING" id="929558.SMGD1_0190"/>
<dbReference type="OrthoDB" id="5332860at2"/>
<comment type="caution">
    <text evidence="2">The sequence shown here is derived from an EMBL/GenBank/DDBJ whole genome shotgun (WGS) entry which is preliminary data.</text>
</comment>
<proteinExistence type="predicted"/>
<dbReference type="PATRIC" id="fig|929558.5.peg.192"/>
<accession>B6BLQ7</accession>